<evidence type="ECO:0000256" key="1">
    <source>
        <dbReference type="SAM" id="Coils"/>
    </source>
</evidence>
<dbReference type="Pfam" id="PF01486">
    <property type="entry name" value="K-box"/>
    <property type="match status" value="1"/>
</dbReference>
<dbReference type="InterPro" id="IPR002487">
    <property type="entry name" value="TF_Kbox"/>
</dbReference>
<accession>A0A803L1A4</accession>
<keyword evidence="4" id="KW-1185">Reference proteome</keyword>
<dbReference type="PROSITE" id="PS51297">
    <property type="entry name" value="K_BOX"/>
    <property type="match status" value="1"/>
</dbReference>
<protein>
    <recommendedName>
        <fullName evidence="2">K-box domain-containing protein</fullName>
    </recommendedName>
</protein>
<dbReference type="GO" id="GO:0005634">
    <property type="term" value="C:nucleus"/>
    <property type="evidence" value="ECO:0007669"/>
    <property type="project" value="InterPro"/>
</dbReference>
<reference evidence="3" key="1">
    <citation type="journal article" date="2017" name="Nature">
        <title>The genome of Chenopodium quinoa.</title>
        <authorList>
            <person name="Jarvis D.E."/>
            <person name="Ho Y.S."/>
            <person name="Lightfoot D.J."/>
            <person name="Schmoeckel S.M."/>
            <person name="Li B."/>
            <person name="Borm T.J.A."/>
            <person name="Ohyanagi H."/>
            <person name="Mineta K."/>
            <person name="Michell C.T."/>
            <person name="Saber N."/>
            <person name="Kharbatia N.M."/>
            <person name="Rupper R.R."/>
            <person name="Sharp A.R."/>
            <person name="Dally N."/>
            <person name="Boughton B.A."/>
            <person name="Woo Y.H."/>
            <person name="Gao G."/>
            <person name="Schijlen E.G.W.M."/>
            <person name="Guo X."/>
            <person name="Momin A.A."/>
            <person name="Negrao S."/>
            <person name="Al-Babili S."/>
            <person name="Gehring C."/>
            <person name="Roessner U."/>
            <person name="Jung C."/>
            <person name="Murphy K."/>
            <person name="Arold S.T."/>
            <person name="Gojobori T."/>
            <person name="van der Linden C.G."/>
            <person name="van Loo E.N."/>
            <person name="Jellen E.N."/>
            <person name="Maughan P.J."/>
            <person name="Tester M."/>
        </authorList>
    </citation>
    <scope>NUCLEOTIDE SEQUENCE [LARGE SCALE GENOMIC DNA]</scope>
    <source>
        <strain evidence="3">cv. PI 614886</strain>
    </source>
</reference>
<proteinExistence type="predicted"/>
<feature type="domain" description="K-box" evidence="2">
    <location>
        <begin position="35"/>
        <end position="125"/>
    </location>
</feature>
<name>A0A803L1A4_CHEQI</name>
<dbReference type="EnsemblPlants" id="AUR62005642-RA">
    <property type="protein sequence ID" value="AUR62005642-RA:cds"/>
    <property type="gene ID" value="AUR62005642"/>
</dbReference>
<dbReference type="GO" id="GO:0003700">
    <property type="term" value="F:DNA-binding transcription factor activity"/>
    <property type="evidence" value="ECO:0007669"/>
    <property type="project" value="InterPro"/>
</dbReference>
<evidence type="ECO:0000313" key="4">
    <source>
        <dbReference type="Proteomes" id="UP000596660"/>
    </source>
</evidence>
<organism evidence="3 4">
    <name type="scientific">Chenopodium quinoa</name>
    <name type="common">Quinoa</name>
    <dbReference type="NCBI Taxonomy" id="63459"/>
    <lineage>
        <taxon>Eukaryota</taxon>
        <taxon>Viridiplantae</taxon>
        <taxon>Streptophyta</taxon>
        <taxon>Embryophyta</taxon>
        <taxon>Tracheophyta</taxon>
        <taxon>Spermatophyta</taxon>
        <taxon>Magnoliopsida</taxon>
        <taxon>eudicotyledons</taxon>
        <taxon>Gunneridae</taxon>
        <taxon>Pentapetalae</taxon>
        <taxon>Caryophyllales</taxon>
        <taxon>Chenopodiaceae</taxon>
        <taxon>Chenopodioideae</taxon>
        <taxon>Atripliceae</taxon>
        <taxon>Chenopodium</taxon>
    </lineage>
</organism>
<keyword evidence="1" id="KW-0175">Coiled coil</keyword>
<dbReference type="AlphaFoldDB" id="A0A803L1A4"/>
<evidence type="ECO:0000313" key="3">
    <source>
        <dbReference type="EnsemblPlants" id="AUR62005642-RA:cds"/>
    </source>
</evidence>
<dbReference type="Proteomes" id="UP000596660">
    <property type="component" value="Unplaced"/>
</dbReference>
<dbReference type="Gramene" id="AUR62005642-RA">
    <property type="protein sequence ID" value="AUR62005642-RA:cds"/>
    <property type="gene ID" value="AUR62005642"/>
</dbReference>
<reference evidence="3" key="2">
    <citation type="submission" date="2021-03" db="UniProtKB">
        <authorList>
            <consortium name="EnsemblPlants"/>
        </authorList>
    </citation>
    <scope>IDENTIFICATION</scope>
</reference>
<evidence type="ECO:0000259" key="2">
    <source>
        <dbReference type="PROSITE" id="PS51297"/>
    </source>
</evidence>
<feature type="coiled-coil region" evidence="1">
    <location>
        <begin position="98"/>
        <end position="125"/>
    </location>
</feature>
<sequence>MIFETFIRFRVQGLTLLLLSQILKRYQDSIATDGKASMVVDETELPSAIMVGITRGRYLEGPDIEKLSLDDFMQLEKQLADALLQTRNRKAQLMLESVAALHEKERTLKQENEQLKDEVAKLMGNSNRGNHTDLDLNGVMEEGVEGDDIQGPQPAAILMDNSNSGNNADVDLNNVVEASSHIQCPQPVAKLMPNSNCRNQTDLESNNVEEVGAHISCPQPSPLSTTVFVSVVMQFKTTVFVSVVMQDLLLQDSKKGSATVQEELQDIPRNVKAYIVLKLDS</sequence>